<dbReference type="InterPro" id="IPR029044">
    <property type="entry name" value="Nucleotide-diphossugar_trans"/>
</dbReference>
<dbReference type="Gene3D" id="3.90.550.20">
    <property type="match status" value="1"/>
</dbReference>
<evidence type="ECO:0000313" key="3">
    <source>
        <dbReference type="Proteomes" id="UP000095591"/>
    </source>
</evidence>
<sequence>MIPKIIHYCWLSGEPIPWQLQICMASWKKYLPEYEFMMWDTQRFDINSLLWTKQAFEAKKYAFAADYIRLYAVYTYGGIYLDMDVEVRQPFDFLLDEDCMLGYEKENGIEAGVFGGSKKAPWLKKCLDYYENRAFLSANGTFDMRPLPQIMFECLAEERKTFRIYPNEYLTAKSYETGIITITENTYAVHHFAGSWHGRRQKLFKIVARIIGNKATQHISAFLKQIHIIK</sequence>
<dbReference type="PANTHER" id="PTHR32385">
    <property type="entry name" value="MANNOSYL PHOSPHORYLINOSITOL CERAMIDE SYNTHASE"/>
    <property type="match status" value="1"/>
</dbReference>
<dbReference type="Pfam" id="PF04488">
    <property type="entry name" value="Gly_transf_sug"/>
    <property type="match status" value="1"/>
</dbReference>
<proteinExistence type="predicted"/>
<dbReference type="InterPro" id="IPR007577">
    <property type="entry name" value="GlycoTrfase_DXD_sugar-bd_CS"/>
</dbReference>
<organism evidence="2 3">
    <name type="scientific">Parabacteroides distasonis</name>
    <dbReference type="NCBI Taxonomy" id="823"/>
    <lineage>
        <taxon>Bacteria</taxon>
        <taxon>Pseudomonadati</taxon>
        <taxon>Bacteroidota</taxon>
        <taxon>Bacteroidia</taxon>
        <taxon>Bacteroidales</taxon>
        <taxon>Tannerellaceae</taxon>
        <taxon>Parabacteroides</taxon>
    </lineage>
</organism>
<dbReference type="InterPro" id="IPR051706">
    <property type="entry name" value="Glycosyltransferase_domain"/>
</dbReference>
<gene>
    <name evidence="2" type="ORF">ERS852429_04184</name>
</gene>
<dbReference type="Proteomes" id="UP000095591">
    <property type="component" value="Unassembled WGS sequence"/>
</dbReference>
<dbReference type="GO" id="GO:0051999">
    <property type="term" value="P:mannosyl-inositol phosphorylceramide biosynthetic process"/>
    <property type="evidence" value="ECO:0007669"/>
    <property type="project" value="TreeGrafter"/>
</dbReference>
<dbReference type="AlphaFoldDB" id="A0A173W028"/>
<dbReference type="PANTHER" id="PTHR32385:SF15">
    <property type="entry name" value="INOSITOL PHOSPHOCERAMIDE MANNOSYLTRANSFERASE 1"/>
    <property type="match status" value="1"/>
</dbReference>
<keyword evidence="1 2" id="KW-0808">Transferase</keyword>
<reference evidence="2 3" key="1">
    <citation type="submission" date="2015-09" db="EMBL/GenBank/DDBJ databases">
        <authorList>
            <consortium name="Pathogen Informatics"/>
        </authorList>
    </citation>
    <scope>NUCLEOTIDE SEQUENCE [LARGE SCALE GENOMIC DNA]</scope>
    <source>
        <strain evidence="2 3">2789STDY5608872</strain>
    </source>
</reference>
<dbReference type="GO" id="GO:0016020">
    <property type="term" value="C:membrane"/>
    <property type="evidence" value="ECO:0007669"/>
    <property type="project" value="GOC"/>
</dbReference>
<accession>A0A173W028</accession>
<dbReference type="SUPFAM" id="SSF53448">
    <property type="entry name" value="Nucleotide-diphospho-sugar transferases"/>
    <property type="match status" value="1"/>
</dbReference>
<dbReference type="EMBL" id="CYXP01000013">
    <property type="protein sequence ID" value="CUN32902.1"/>
    <property type="molecule type" value="Genomic_DNA"/>
</dbReference>
<name>A0A173W028_PARDI</name>
<keyword evidence="2" id="KW-0328">Glycosyltransferase</keyword>
<evidence type="ECO:0000256" key="1">
    <source>
        <dbReference type="ARBA" id="ARBA00022679"/>
    </source>
</evidence>
<dbReference type="RefSeq" id="WP_057319995.1">
    <property type="nucleotide sequence ID" value="NZ_CYXP01000013.1"/>
</dbReference>
<protein>
    <submittedName>
        <fullName evidence="2">Mannosyltransferase OCH1 and related enzymes</fullName>
    </submittedName>
</protein>
<evidence type="ECO:0000313" key="2">
    <source>
        <dbReference type="EMBL" id="CUN32902.1"/>
    </source>
</evidence>
<dbReference type="GO" id="GO:0000030">
    <property type="term" value="F:mannosyltransferase activity"/>
    <property type="evidence" value="ECO:0007669"/>
    <property type="project" value="TreeGrafter"/>
</dbReference>